<keyword evidence="9" id="KW-1185">Reference proteome</keyword>
<evidence type="ECO:0000256" key="1">
    <source>
        <dbReference type="ARBA" id="ARBA00002204"/>
    </source>
</evidence>
<protein>
    <recommendedName>
        <fullName evidence="7">Kynurenine formamidase</fullName>
        <shortName evidence="7">KFA</shortName>
        <shortName evidence="7">KFase</shortName>
        <ecNumber evidence="7">3.5.1.9</ecNumber>
    </recommendedName>
    <alternativeName>
        <fullName evidence="7">Arylformamidase</fullName>
    </alternativeName>
    <alternativeName>
        <fullName evidence="7">N-formylkynurenine formamidase</fullName>
        <shortName evidence="7">FKF</shortName>
    </alternativeName>
</protein>
<name>A0ABP6V1C4_9GAMM</name>
<dbReference type="Proteomes" id="UP001500795">
    <property type="component" value="Unassembled WGS sequence"/>
</dbReference>
<feature type="binding site" evidence="7">
    <location>
        <position position="18"/>
    </location>
    <ligand>
        <name>substrate</name>
    </ligand>
</feature>
<keyword evidence="4 7" id="KW-0862">Zinc</keyword>
<dbReference type="InterPro" id="IPR037175">
    <property type="entry name" value="KFase_sf"/>
</dbReference>
<evidence type="ECO:0000256" key="5">
    <source>
        <dbReference type="ARBA" id="ARBA00023079"/>
    </source>
</evidence>
<feature type="binding site" evidence="7">
    <location>
        <position position="160"/>
    </location>
    <ligand>
        <name>Zn(2+)</name>
        <dbReference type="ChEBI" id="CHEBI:29105"/>
        <label>2</label>
    </ligand>
</feature>
<proteinExistence type="inferred from homology"/>
<dbReference type="SUPFAM" id="SSF102198">
    <property type="entry name" value="Putative cyclase"/>
    <property type="match status" value="1"/>
</dbReference>
<dbReference type="InterPro" id="IPR007325">
    <property type="entry name" value="KFase/CYL"/>
</dbReference>
<comment type="caution">
    <text evidence="8">The sequence shown here is derived from an EMBL/GenBank/DDBJ whole genome shotgun (WGS) entry which is preliminary data.</text>
</comment>
<feature type="active site" description="Proton donor/acceptor" evidence="7">
    <location>
        <position position="58"/>
    </location>
</feature>
<dbReference type="NCBIfam" id="TIGR03035">
    <property type="entry name" value="trp_arylform"/>
    <property type="match status" value="1"/>
</dbReference>
<dbReference type="EMBL" id="BAABCX010000001">
    <property type="protein sequence ID" value="GAA3526091.1"/>
    <property type="molecule type" value="Genomic_DNA"/>
</dbReference>
<comment type="subunit">
    <text evidence="7">Homodimer.</text>
</comment>
<dbReference type="PANTHER" id="PTHR31118">
    <property type="entry name" value="CYCLASE-LIKE PROTEIN 2"/>
    <property type="match status" value="1"/>
</dbReference>
<comment type="similarity">
    <text evidence="7">Belongs to the Cyclase 1 superfamily. KynB family.</text>
</comment>
<evidence type="ECO:0000256" key="2">
    <source>
        <dbReference type="ARBA" id="ARBA00022723"/>
    </source>
</evidence>
<evidence type="ECO:0000256" key="7">
    <source>
        <dbReference type="HAMAP-Rule" id="MF_01969"/>
    </source>
</evidence>
<feature type="binding site" evidence="7">
    <location>
        <position position="172"/>
    </location>
    <ligand>
        <name>Zn(2+)</name>
        <dbReference type="ChEBI" id="CHEBI:29105"/>
        <label>1</label>
    </ligand>
</feature>
<evidence type="ECO:0000313" key="9">
    <source>
        <dbReference type="Proteomes" id="UP001500795"/>
    </source>
</evidence>
<keyword evidence="5 7" id="KW-0823">Tryptophan catabolism</keyword>
<reference evidence="9" key="1">
    <citation type="journal article" date="2019" name="Int. J. Syst. Evol. Microbiol.">
        <title>The Global Catalogue of Microorganisms (GCM) 10K type strain sequencing project: providing services to taxonomists for standard genome sequencing and annotation.</title>
        <authorList>
            <consortium name="The Broad Institute Genomics Platform"/>
            <consortium name="The Broad Institute Genome Sequencing Center for Infectious Disease"/>
            <person name="Wu L."/>
            <person name="Ma J."/>
        </authorList>
    </citation>
    <scope>NUCLEOTIDE SEQUENCE [LARGE SCALE GENOMIC DNA]</scope>
    <source>
        <strain evidence="9">JCM 17110</strain>
    </source>
</reference>
<dbReference type="EC" id="3.5.1.9" evidence="7"/>
<comment type="cofactor">
    <cofactor evidence="7">
        <name>Zn(2+)</name>
        <dbReference type="ChEBI" id="CHEBI:29105"/>
    </cofactor>
    <text evidence="7">Binds 2 zinc ions per subunit.</text>
</comment>
<feature type="binding site" evidence="7">
    <location>
        <position position="54"/>
    </location>
    <ligand>
        <name>Zn(2+)</name>
        <dbReference type="ChEBI" id="CHEBI:29105"/>
        <label>1</label>
    </ligand>
</feature>
<keyword evidence="3 7" id="KW-0378">Hydrolase</keyword>
<comment type="pathway">
    <text evidence="7">Amino-acid degradation; L-tryptophan degradation via kynurenine pathway; L-kynurenine from L-tryptophan: step 2/2.</text>
</comment>
<evidence type="ECO:0000313" key="8">
    <source>
        <dbReference type="EMBL" id="GAA3526091.1"/>
    </source>
</evidence>
<comment type="function">
    <text evidence="1 7">Catalyzes the hydrolysis of N-formyl-L-kynurenine to L-kynurenine, the second step in the kynurenine pathway of tryptophan degradation.</text>
</comment>
<feature type="binding site" evidence="7">
    <location>
        <position position="54"/>
    </location>
    <ligand>
        <name>Zn(2+)</name>
        <dbReference type="ChEBI" id="CHEBI:29105"/>
        <label>2</label>
    </ligand>
</feature>
<evidence type="ECO:0000256" key="6">
    <source>
        <dbReference type="ARBA" id="ARBA00048496"/>
    </source>
</evidence>
<organism evidence="8 9">
    <name type="scientific">Zobellella aerophila</name>
    <dbReference type="NCBI Taxonomy" id="870480"/>
    <lineage>
        <taxon>Bacteria</taxon>
        <taxon>Pseudomonadati</taxon>
        <taxon>Pseudomonadota</taxon>
        <taxon>Gammaproteobacteria</taxon>
        <taxon>Aeromonadales</taxon>
        <taxon>Aeromonadaceae</taxon>
        <taxon>Zobellella</taxon>
    </lineage>
</organism>
<feature type="binding site" evidence="7">
    <location>
        <position position="172"/>
    </location>
    <ligand>
        <name>Zn(2+)</name>
        <dbReference type="ChEBI" id="CHEBI:29105"/>
        <label>2</label>
    </ligand>
</feature>
<evidence type="ECO:0000256" key="4">
    <source>
        <dbReference type="ARBA" id="ARBA00022833"/>
    </source>
</evidence>
<dbReference type="InterPro" id="IPR017484">
    <property type="entry name" value="Kynurenine_formamidase_bac"/>
</dbReference>
<sequence length="210" mass="23275">MSKIWDISQTLRPGIPVWPGDTEYRAEPNWVLENGCPVNVARFQLSTHTGSHADAPRHYDAEGKAIADVELTPYIGPCVLIDVTQARCLVRPEHVAPFLPARVERVLFKTYQQFPHDRWRTDFTAVAADTVALLAERGAMLIGIDSPSLDPQDSKTLAAHQMVRRHGMAILEGLVFDQVAAGHYELIAPPLKLAQLDASPVRALLRSIEL</sequence>
<feature type="binding site" evidence="7">
    <location>
        <position position="48"/>
    </location>
    <ligand>
        <name>Zn(2+)</name>
        <dbReference type="ChEBI" id="CHEBI:29105"/>
        <label>1</label>
    </ligand>
</feature>
<gene>
    <name evidence="7 8" type="primary">kynB</name>
    <name evidence="8" type="ORF">GCM10022394_01470</name>
</gene>
<dbReference type="HAMAP" id="MF_01969">
    <property type="entry name" value="KynB"/>
    <property type="match status" value="1"/>
</dbReference>
<accession>A0ABP6V1C4</accession>
<dbReference type="Gene3D" id="3.50.30.50">
    <property type="entry name" value="Putative cyclase"/>
    <property type="match status" value="1"/>
</dbReference>
<dbReference type="RefSeq" id="WP_344953629.1">
    <property type="nucleotide sequence ID" value="NZ_BAABCX010000001.1"/>
</dbReference>
<comment type="catalytic activity">
    <reaction evidence="6 7">
        <text>N-formyl-L-kynurenine + H2O = L-kynurenine + formate + H(+)</text>
        <dbReference type="Rhea" id="RHEA:13009"/>
        <dbReference type="ChEBI" id="CHEBI:15377"/>
        <dbReference type="ChEBI" id="CHEBI:15378"/>
        <dbReference type="ChEBI" id="CHEBI:15740"/>
        <dbReference type="ChEBI" id="CHEBI:57959"/>
        <dbReference type="ChEBI" id="CHEBI:58629"/>
        <dbReference type="EC" id="3.5.1.9"/>
    </reaction>
</comment>
<feature type="binding site" evidence="7">
    <location>
        <position position="52"/>
    </location>
    <ligand>
        <name>Zn(2+)</name>
        <dbReference type="ChEBI" id="CHEBI:29105"/>
        <label>1</label>
    </ligand>
</feature>
<evidence type="ECO:0000256" key="3">
    <source>
        <dbReference type="ARBA" id="ARBA00022801"/>
    </source>
</evidence>
<dbReference type="PANTHER" id="PTHR31118:SF32">
    <property type="entry name" value="KYNURENINE FORMAMIDASE"/>
    <property type="match status" value="1"/>
</dbReference>
<dbReference type="Pfam" id="PF04199">
    <property type="entry name" value="Cyclase"/>
    <property type="match status" value="1"/>
</dbReference>
<keyword evidence="2 7" id="KW-0479">Metal-binding</keyword>